<comment type="caution">
    <text evidence="2">The sequence shown here is derived from an EMBL/GenBank/DDBJ whole genome shotgun (WGS) entry which is preliminary data.</text>
</comment>
<dbReference type="Pfam" id="PF03732">
    <property type="entry name" value="Retrotrans_gag"/>
    <property type="match status" value="1"/>
</dbReference>
<organism evidence="2 3">
    <name type="scientific">Rubroshorea leprosula</name>
    <dbReference type="NCBI Taxonomy" id="152421"/>
    <lineage>
        <taxon>Eukaryota</taxon>
        <taxon>Viridiplantae</taxon>
        <taxon>Streptophyta</taxon>
        <taxon>Embryophyta</taxon>
        <taxon>Tracheophyta</taxon>
        <taxon>Spermatophyta</taxon>
        <taxon>Magnoliopsida</taxon>
        <taxon>eudicotyledons</taxon>
        <taxon>Gunneridae</taxon>
        <taxon>Pentapetalae</taxon>
        <taxon>rosids</taxon>
        <taxon>malvids</taxon>
        <taxon>Malvales</taxon>
        <taxon>Dipterocarpaceae</taxon>
        <taxon>Rubroshorea</taxon>
    </lineage>
</organism>
<dbReference type="AlphaFoldDB" id="A0AAV5K255"/>
<accession>A0AAV5K255</accession>
<reference evidence="2 3" key="1">
    <citation type="journal article" date="2021" name="Commun. Biol.">
        <title>The genome of Shorea leprosula (Dipterocarpaceae) highlights the ecological relevance of drought in aseasonal tropical rainforests.</title>
        <authorList>
            <person name="Ng K.K.S."/>
            <person name="Kobayashi M.J."/>
            <person name="Fawcett J.A."/>
            <person name="Hatakeyama M."/>
            <person name="Paape T."/>
            <person name="Ng C.H."/>
            <person name="Ang C.C."/>
            <person name="Tnah L.H."/>
            <person name="Lee C.T."/>
            <person name="Nishiyama T."/>
            <person name="Sese J."/>
            <person name="O'Brien M.J."/>
            <person name="Copetti D."/>
            <person name="Mohd Noor M.I."/>
            <person name="Ong R.C."/>
            <person name="Putra M."/>
            <person name="Sireger I.Z."/>
            <person name="Indrioko S."/>
            <person name="Kosugi Y."/>
            <person name="Izuno A."/>
            <person name="Isagi Y."/>
            <person name="Lee S.L."/>
            <person name="Shimizu K.K."/>
        </authorList>
    </citation>
    <scope>NUCLEOTIDE SEQUENCE [LARGE SCALE GENOMIC DNA]</scope>
    <source>
        <strain evidence="2">214</strain>
    </source>
</reference>
<dbReference type="EMBL" id="BPVZ01000049">
    <property type="protein sequence ID" value="GKV17927.1"/>
    <property type="molecule type" value="Genomic_DNA"/>
</dbReference>
<proteinExistence type="predicted"/>
<dbReference type="InterPro" id="IPR005162">
    <property type="entry name" value="Retrotrans_gag_dom"/>
</dbReference>
<keyword evidence="3" id="KW-1185">Reference proteome</keyword>
<evidence type="ECO:0000313" key="2">
    <source>
        <dbReference type="EMBL" id="GKV17927.1"/>
    </source>
</evidence>
<evidence type="ECO:0000259" key="1">
    <source>
        <dbReference type="Pfam" id="PF03732"/>
    </source>
</evidence>
<sequence>MLQVMGRVGVSHGDSGTPMTSAMGINNGILRGSGDNTKVRNLGPNLGCSQGNNPRDSMIRFGKVDFPVFDGTDSGEALQWLQAYMKGKIEWPSWEEFCTTVCVRFGVASKMKLVAEWRNVIQMGTVLEYQRAFEKIRARVSCSEEFVVEMFIGGLKGEIRHVVNCSDPKTLIEAYFIPQLH</sequence>
<gene>
    <name evidence="2" type="ORF">SLEP1_g28378</name>
</gene>
<evidence type="ECO:0000313" key="3">
    <source>
        <dbReference type="Proteomes" id="UP001054252"/>
    </source>
</evidence>
<feature type="domain" description="Retrotransposon gag" evidence="1">
    <location>
        <begin position="74"/>
        <end position="156"/>
    </location>
</feature>
<protein>
    <recommendedName>
        <fullName evidence="1">Retrotransposon gag domain-containing protein</fullName>
    </recommendedName>
</protein>
<dbReference type="Proteomes" id="UP001054252">
    <property type="component" value="Unassembled WGS sequence"/>
</dbReference>
<name>A0AAV5K255_9ROSI</name>